<evidence type="ECO:0000313" key="3">
    <source>
        <dbReference type="Proteomes" id="UP000307440"/>
    </source>
</evidence>
<dbReference type="Gene3D" id="2.80.10.50">
    <property type="match status" value="1"/>
</dbReference>
<sequence length="216" mass="23917">MSGFLIGDFILLSLGSSRVLDVRKCRTVDGADLILYPCKERSLDEGNRDGWNDNQVFFIDEQGSLIGKQSKSAVDIQDGQLVLDSLKPGKIYPKFSYVADTRHITVQLPASSASREGGQLYDSKIYVLTYYPKPNPRVAFADGSSLATALLPPYGSFVDHAAEETIEQQTPQDGEAEDDSLDWIRILKISGIESEDTVADAERLRRSWEVIPLRSA</sequence>
<dbReference type="AlphaFoldDB" id="A0A5C3KT19"/>
<protein>
    <submittedName>
        <fullName evidence="2">Uncharacterized protein</fullName>
    </submittedName>
</protein>
<reference evidence="2 3" key="1">
    <citation type="journal article" date="2019" name="Nat. Ecol. Evol.">
        <title>Megaphylogeny resolves global patterns of mushroom evolution.</title>
        <authorList>
            <person name="Varga T."/>
            <person name="Krizsan K."/>
            <person name="Foldi C."/>
            <person name="Dima B."/>
            <person name="Sanchez-Garcia M."/>
            <person name="Sanchez-Ramirez S."/>
            <person name="Szollosi G.J."/>
            <person name="Szarkandi J.G."/>
            <person name="Papp V."/>
            <person name="Albert L."/>
            <person name="Andreopoulos W."/>
            <person name="Angelini C."/>
            <person name="Antonin V."/>
            <person name="Barry K.W."/>
            <person name="Bougher N.L."/>
            <person name="Buchanan P."/>
            <person name="Buyck B."/>
            <person name="Bense V."/>
            <person name="Catcheside P."/>
            <person name="Chovatia M."/>
            <person name="Cooper J."/>
            <person name="Damon W."/>
            <person name="Desjardin D."/>
            <person name="Finy P."/>
            <person name="Geml J."/>
            <person name="Haridas S."/>
            <person name="Hughes K."/>
            <person name="Justo A."/>
            <person name="Karasinski D."/>
            <person name="Kautmanova I."/>
            <person name="Kiss B."/>
            <person name="Kocsube S."/>
            <person name="Kotiranta H."/>
            <person name="LaButti K.M."/>
            <person name="Lechner B.E."/>
            <person name="Liimatainen K."/>
            <person name="Lipzen A."/>
            <person name="Lukacs Z."/>
            <person name="Mihaltcheva S."/>
            <person name="Morgado L.N."/>
            <person name="Niskanen T."/>
            <person name="Noordeloos M.E."/>
            <person name="Ohm R.A."/>
            <person name="Ortiz-Santana B."/>
            <person name="Ovrebo C."/>
            <person name="Racz N."/>
            <person name="Riley R."/>
            <person name="Savchenko A."/>
            <person name="Shiryaev A."/>
            <person name="Soop K."/>
            <person name="Spirin V."/>
            <person name="Szebenyi C."/>
            <person name="Tomsovsky M."/>
            <person name="Tulloss R.E."/>
            <person name="Uehling J."/>
            <person name="Grigoriev I.V."/>
            <person name="Vagvolgyi C."/>
            <person name="Papp T."/>
            <person name="Martin F.M."/>
            <person name="Miettinen O."/>
            <person name="Hibbett D.S."/>
            <person name="Nagy L.G."/>
        </authorList>
    </citation>
    <scope>NUCLEOTIDE SEQUENCE [LARGE SCALE GENOMIC DNA]</scope>
    <source>
        <strain evidence="2 3">CBS 121175</strain>
    </source>
</reference>
<accession>A0A5C3KT19</accession>
<proteinExistence type="predicted"/>
<dbReference type="OrthoDB" id="9895617at2759"/>
<dbReference type="EMBL" id="ML210368">
    <property type="protein sequence ID" value="TFK18938.1"/>
    <property type="molecule type" value="Genomic_DNA"/>
</dbReference>
<dbReference type="Proteomes" id="UP000307440">
    <property type="component" value="Unassembled WGS sequence"/>
</dbReference>
<dbReference type="InterPro" id="IPR035992">
    <property type="entry name" value="Ricin_B-like_lectins"/>
</dbReference>
<gene>
    <name evidence="2" type="ORF">FA15DRAFT_674894</name>
</gene>
<organism evidence="2 3">
    <name type="scientific">Coprinopsis marcescibilis</name>
    <name type="common">Agaric fungus</name>
    <name type="synonym">Psathyrella marcescibilis</name>
    <dbReference type="NCBI Taxonomy" id="230819"/>
    <lineage>
        <taxon>Eukaryota</taxon>
        <taxon>Fungi</taxon>
        <taxon>Dikarya</taxon>
        <taxon>Basidiomycota</taxon>
        <taxon>Agaricomycotina</taxon>
        <taxon>Agaricomycetes</taxon>
        <taxon>Agaricomycetidae</taxon>
        <taxon>Agaricales</taxon>
        <taxon>Agaricineae</taxon>
        <taxon>Psathyrellaceae</taxon>
        <taxon>Coprinopsis</taxon>
    </lineage>
</organism>
<evidence type="ECO:0000256" key="1">
    <source>
        <dbReference type="SAM" id="SignalP"/>
    </source>
</evidence>
<dbReference type="STRING" id="230819.A0A5C3KT19"/>
<keyword evidence="1" id="KW-0732">Signal</keyword>
<name>A0A5C3KT19_COPMA</name>
<dbReference type="CDD" id="cd00161">
    <property type="entry name" value="beta-trefoil_Ricin-like"/>
    <property type="match status" value="1"/>
</dbReference>
<feature type="signal peptide" evidence="1">
    <location>
        <begin position="1"/>
        <end position="17"/>
    </location>
</feature>
<dbReference type="SUPFAM" id="SSF50370">
    <property type="entry name" value="Ricin B-like lectins"/>
    <property type="match status" value="1"/>
</dbReference>
<keyword evidence="3" id="KW-1185">Reference proteome</keyword>
<evidence type="ECO:0000313" key="2">
    <source>
        <dbReference type="EMBL" id="TFK18938.1"/>
    </source>
</evidence>
<feature type="chain" id="PRO_5023052850" evidence="1">
    <location>
        <begin position="18"/>
        <end position="216"/>
    </location>
</feature>